<reference evidence="3" key="1">
    <citation type="journal article" date="2019" name="bioRxiv">
        <title>The Genome of the Zebra Mussel, Dreissena polymorpha: A Resource for Invasive Species Research.</title>
        <authorList>
            <person name="McCartney M.A."/>
            <person name="Auch B."/>
            <person name="Kono T."/>
            <person name="Mallez S."/>
            <person name="Zhang Y."/>
            <person name="Obille A."/>
            <person name="Becker A."/>
            <person name="Abrahante J.E."/>
            <person name="Garbe J."/>
            <person name="Badalamenti J.P."/>
            <person name="Herman A."/>
            <person name="Mangelson H."/>
            <person name="Liachko I."/>
            <person name="Sullivan S."/>
            <person name="Sone E.D."/>
            <person name="Koren S."/>
            <person name="Silverstein K.A.T."/>
            <person name="Beckman K.B."/>
            <person name="Gohl D.M."/>
        </authorList>
    </citation>
    <scope>NUCLEOTIDE SEQUENCE</scope>
    <source>
        <strain evidence="3">Duluth1</strain>
        <tissue evidence="3">Whole animal</tissue>
    </source>
</reference>
<dbReference type="GO" id="GO:0098662">
    <property type="term" value="P:inorganic cation transmembrane transport"/>
    <property type="evidence" value="ECO:0007669"/>
    <property type="project" value="TreeGrafter"/>
</dbReference>
<evidence type="ECO:0000313" key="3">
    <source>
        <dbReference type="EMBL" id="KAH3862777.1"/>
    </source>
</evidence>
<comment type="caution">
    <text evidence="3">The sequence shown here is derived from an EMBL/GenBank/DDBJ whole genome shotgun (WGS) entry which is preliminary data.</text>
</comment>
<dbReference type="InterPro" id="IPR051843">
    <property type="entry name" value="CPA1_transporter"/>
</dbReference>
<dbReference type="AlphaFoldDB" id="A0A9D4LPU4"/>
<evidence type="ECO:0000313" key="4">
    <source>
        <dbReference type="Proteomes" id="UP000828390"/>
    </source>
</evidence>
<organism evidence="3 4">
    <name type="scientific">Dreissena polymorpha</name>
    <name type="common">Zebra mussel</name>
    <name type="synonym">Mytilus polymorpha</name>
    <dbReference type="NCBI Taxonomy" id="45954"/>
    <lineage>
        <taxon>Eukaryota</taxon>
        <taxon>Metazoa</taxon>
        <taxon>Spiralia</taxon>
        <taxon>Lophotrochozoa</taxon>
        <taxon>Mollusca</taxon>
        <taxon>Bivalvia</taxon>
        <taxon>Autobranchia</taxon>
        <taxon>Heteroconchia</taxon>
        <taxon>Euheterodonta</taxon>
        <taxon>Imparidentia</taxon>
        <taxon>Neoheterodontei</taxon>
        <taxon>Myida</taxon>
        <taxon>Dreissenoidea</taxon>
        <taxon>Dreissenidae</taxon>
        <taxon>Dreissena</taxon>
    </lineage>
</organism>
<gene>
    <name evidence="3" type="ORF">DPMN_025751</name>
</gene>
<keyword evidence="2" id="KW-0472">Membrane</keyword>
<evidence type="ECO:0000256" key="2">
    <source>
        <dbReference type="SAM" id="Phobius"/>
    </source>
</evidence>
<dbReference type="PANTHER" id="PTHR31102">
    <property type="match status" value="1"/>
</dbReference>
<accession>A0A9D4LPU4</accession>
<protein>
    <submittedName>
        <fullName evidence="3">Uncharacterized protein</fullName>
    </submittedName>
</protein>
<keyword evidence="4" id="KW-1185">Reference proteome</keyword>
<evidence type="ECO:0000256" key="1">
    <source>
        <dbReference type="ARBA" id="ARBA00007367"/>
    </source>
</evidence>
<proteinExistence type="inferred from homology"/>
<comment type="similarity">
    <text evidence="1">Belongs to the monovalent cation:proton antiporter 1 (CPA1) transporter (TC 2.A.36) family.</text>
</comment>
<sequence length="71" mass="7633">MAMDKASEVKDTDGVRLGKQILTLAVLSIIITAPVGAAVIALTGPRLLHCTEQGQCQEEERVEGQEEKGWV</sequence>
<reference evidence="3" key="2">
    <citation type="submission" date="2020-11" db="EMBL/GenBank/DDBJ databases">
        <authorList>
            <person name="McCartney M.A."/>
            <person name="Auch B."/>
            <person name="Kono T."/>
            <person name="Mallez S."/>
            <person name="Becker A."/>
            <person name="Gohl D.M."/>
            <person name="Silverstein K.A.T."/>
            <person name="Koren S."/>
            <person name="Bechman K.B."/>
            <person name="Herman A."/>
            <person name="Abrahante J.E."/>
            <person name="Garbe J."/>
        </authorList>
    </citation>
    <scope>NUCLEOTIDE SEQUENCE</scope>
    <source>
        <strain evidence="3">Duluth1</strain>
        <tissue evidence="3">Whole animal</tissue>
    </source>
</reference>
<dbReference type="EMBL" id="JAIWYP010000002">
    <property type="protein sequence ID" value="KAH3862777.1"/>
    <property type="molecule type" value="Genomic_DNA"/>
</dbReference>
<dbReference type="Proteomes" id="UP000828390">
    <property type="component" value="Unassembled WGS sequence"/>
</dbReference>
<dbReference type="PANTHER" id="PTHR31102:SF1">
    <property type="entry name" value="CATION_H+ EXCHANGER DOMAIN-CONTAINING PROTEIN"/>
    <property type="match status" value="1"/>
</dbReference>
<name>A0A9D4LPU4_DREPO</name>
<keyword evidence="2" id="KW-1133">Transmembrane helix</keyword>
<feature type="transmembrane region" description="Helical" evidence="2">
    <location>
        <begin position="21"/>
        <end position="42"/>
    </location>
</feature>
<keyword evidence="2" id="KW-0812">Transmembrane</keyword>